<feature type="transmembrane region" description="Helical" evidence="4">
    <location>
        <begin position="166"/>
        <end position="187"/>
    </location>
</feature>
<feature type="transmembrane region" description="Helical" evidence="4">
    <location>
        <begin position="53"/>
        <end position="70"/>
    </location>
</feature>
<dbReference type="PROSITE" id="PS50850">
    <property type="entry name" value="MFS"/>
    <property type="match status" value="1"/>
</dbReference>
<dbReference type="Gene3D" id="1.20.1250.20">
    <property type="entry name" value="MFS general substrate transporter like domains"/>
    <property type="match status" value="1"/>
</dbReference>
<dbReference type="Proteomes" id="UP001549164">
    <property type="component" value="Unassembled WGS sequence"/>
</dbReference>
<evidence type="ECO:0000313" key="7">
    <source>
        <dbReference type="Proteomes" id="UP001549164"/>
    </source>
</evidence>
<feature type="transmembrane region" description="Helical" evidence="4">
    <location>
        <begin position="308"/>
        <end position="332"/>
    </location>
</feature>
<feature type="transmembrane region" description="Helical" evidence="4">
    <location>
        <begin position="100"/>
        <end position="118"/>
    </location>
</feature>
<keyword evidence="3 4" id="KW-0472">Membrane</keyword>
<dbReference type="EMBL" id="JBEPLY010000001">
    <property type="protein sequence ID" value="MET3598465.1"/>
    <property type="molecule type" value="Genomic_DNA"/>
</dbReference>
<keyword evidence="1 4" id="KW-0812">Transmembrane</keyword>
<protein>
    <submittedName>
        <fullName evidence="6">MFS family permease</fullName>
    </submittedName>
</protein>
<name>A0ABV2I6B8_9HYPH</name>
<dbReference type="SUPFAM" id="SSF103473">
    <property type="entry name" value="MFS general substrate transporter"/>
    <property type="match status" value="1"/>
</dbReference>
<evidence type="ECO:0000256" key="2">
    <source>
        <dbReference type="ARBA" id="ARBA00022989"/>
    </source>
</evidence>
<sequence length="399" mass="41412">MTADSPDTARRNIRILTLSQAVGGAAPPIIISLGGIVGKLLSPDPAFATMPVSLYNLGLAVGTLPAAWVMRRVGRRQGYIFGALIGIGGGLVAATGIAAATFLIFCLGTVLVGFYGSYLQSFRFAATDSVSGDMRAVAISRVMIGGLFAAIIGPQVVIWTSNAIPGLPYVASFIGLSCLALLTLLLVSRLEIPRPDRAASVDLSGGRPLGEIARSPRFILAAGTGVVSYALMAFIMTATPLAMVACGHTVGEATLGIQWHVLAMFGPSFFTGKLIARFGKETVAATGLILIAGCAVIALSGLGLTHFWIALILLGVGWNFGFIGATAMITDCHTPEERGKVQGLNDFLVFGSVASASFLAGALVNTENGWSLMNWLVFPAILVVLVPLVFGRVFGSSHA</sequence>
<feature type="transmembrane region" description="Helical" evidence="4">
    <location>
        <begin position="21"/>
        <end position="41"/>
    </location>
</feature>
<keyword evidence="2 4" id="KW-1133">Transmembrane helix</keyword>
<organism evidence="6 7">
    <name type="scientific">Martelella mangrovi</name>
    <dbReference type="NCBI Taxonomy" id="1397477"/>
    <lineage>
        <taxon>Bacteria</taxon>
        <taxon>Pseudomonadati</taxon>
        <taxon>Pseudomonadota</taxon>
        <taxon>Alphaproteobacteria</taxon>
        <taxon>Hyphomicrobiales</taxon>
        <taxon>Aurantimonadaceae</taxon>
        <taxon>Martelella</taxon>
    </lineage>
</organism>
<dbReference type="PANTHER" id="PTHR23534:SF1">
    <property type="entry name" value="MAJOR FACILITATOR SUPERFAMILY PROTEIN"/>
    <property type="match status" value="1"/>
</dbReference>
<feature type="transmembrane region" description="Helical" evidence="4">
    <location>
        <begin position="344"/>
        <end position="364"/>
    </location>
</feature>
<feature type="transmembrane region" description="Helical" evidence="4">
    <location>
        <begin position="77"/>
        <end position="94"/>
    </location>
</feature>
<proteinExistence type="predicted"/>
<feature type="transmembrane region" description="Helical" evidence="4">
    <location>
        <begin position="376"/>
        <end position="395"/>
    </location>
</feature>
<feature type="transmembrane region" description="Helical" evidence="4">
    <location>
        <begin position="138"/>
        <end position="160"/>
    </location>
</feature>
<feature type="transmembrane region" description="Helical" evidence="4">
    <location>
        <begin position="257"/>
        <end position="276"/>
    </location>
</feature>
<comment type="caution">
    <text evidence="6">The sequence shown here is derived from an EMBL/GenBank/DDBJ whole genome shotgun (WGS) entry which is preliminary data.</text>
</comment>
<evidence type="ECO:0000313" key="6">
    <source>
        <dbReference type="EMBL" id="MET3598465.1"/>
    </source>
</evidence>
<dbReference type="RefSeq" id="WP_354432876.1">
    <property type="nucleotide sequence ID" value="NZ_JBEPLY010000001.1"/>
</dbReference>
<accession>A0ABV2I6B8</accession>
<gene>
    <name evidence="6" type="ORF">ABID12_000386</name>
</gene>
<keyword evidence="7" id="KW-1185">Reference proteome</keyword>
<reference evidence="6 7" key="1">
    <citation type="submission" date="2024-06" db="EMBL/GenBank/DDBJ databases">
        <title>Genomic Encyclopedia of Type Strains, Phase IV (KMG-IV): sequencing the most valuable type-strain genomes for metagenomic binning, comparative biology and taxonomic classification.</title>
        <authorList>
            <person name="Goeker M."/>
        </authorList>
    </citation>
    <scope>NUCLEOTIDE SEQUENCE [LARGE SCALE GENOMIC DNA]</scope>
    <source>
        <strain evidence="6 7">DSM 28102</strain>
    </source>
</reference>
<dbReference type="InterPro" id="IPR036259">
    <property type="entry name" value="MFS_trans_sf"/>
</dbReference>
<dbReference type="InterPro" id="IPR020846">
    <property type="entry name" value="MFS_dom"/>
</dbReference>
<evidence type="ECO:0000256" key="4">
    <source>
        <dbReference type="SAM" id="Phobius"/>
    </source>
</evidence>
<evidence type="ECO:0000259" key="5">
    <source>
        <dbReference type="PROSITE" id="PS50850"/>
    </source>
</evidence>
<dbReference type="PANTHER" id="PTHR23534">
    <property type="entry name" value="MFS PERMEASE"/>
    <property type="match status" value="1"/>
</dbReference>
<feature type="domain" description="Major facilitator superfamily (MFS) profile" evidence="5">
    <location>
        <begin position="216"/>
        <end position="399"/>
    </location>
</feature>
<feature type="transmembrane region" description="Helical" evidence="4">
    <location>
        <begin position="283"/>
        <end position="302"/>
    </location>
</feature>
<evidence type="ECO:0000256" key="1">
    <source>
        <dbReference type="ARBA" id="ARBA00022692"/>
    </source>
</evidence>
<evidence type="ECO:0000256" key="3">
    <source>
        <dbReference type="ARBA" id="ARBA00023136"/>
    </source>
</evidence>
<dbReference type="Pfam" id="PF07690">
    <property type="entry name" value="MFS_1"/>
    <property type="match status" value="1"/>
</dbReference>
<dbReference type="InterPro" id="IPR011701">
    <property type="entry name" value="MFS"/>
</dbReference>
<feature type="transmembrane region" description="Helical" evidence="4">
    <location>
        <begin position="218"/>
        <end position="245"/>
    </location>
</feature>